<dbReference type="Proteomes" id="UP000053766">
    <property type="component" value="Unassembled WGS sequence"/>
</dbReference>
<keyword evidence="4" id="KW-1185">Reference proteome</keyword>
<dbReference type="EMBL" id="KN716376">
    <property type="protein sequence ID" value="KJH45976.1"/>
    <property type="molecule type" value="Genomic_DNA"/>
</dbReference>
<evidence type="ECO:0000256" key="1">
    <source>
        <dbReference type="SAM" id="MobiDB-lite"/>
    </source>
</evidence>
<dbReference type="AlphaFoldDB" id="A0A0D8XUB7"/>
<evidence type="ECO:0000313" key="3">
    <source>
        <dbReference type="EMBL" id="KJH45976.1"/>
    </source>
</evidence>
<proteinExistence type="predicted"/>
<feature type="signal peptide" evidence="2">
    <location>
        <begin position="1"/>
        <end position="17"/>
    </location>
</feature>
<protein>
    <submittedName>
        <fullName evidence="3">Uncharacterized protein</fullName>
    </submittedName>
</protein>
<gene>
    <name evidence="3" type="ORF">DICVIV_07984</name>
</gene>
<name>A0A0D8XUB7_DICVI</name>
<evidence type="ECO:0000313" key="4">
    <source>
        <dbReference type="Proteomes" id="UP000053766"/>
    </source>
</evidence>
<accession>A0A0D8XUB7</accession>
<reference evidence="4" key="2">
    <citation type="journal article" date="2016" name="Sci. Rep.">
        <title>Dictyocaulus viviparus genome, variome and transcriptome elucidate lungworm biology and support future intervention.</title>
        <authorList>
            <person name="McNulty S.N."/>
            <person name="Strube C."/>
            <person name="Rosa B.A."/>
            <person name="Martin J.C."/>
            <person name="Tyagi R."/>
            <person name="Choi Y.J."/>
            <person name="Wang Q."/>
            <person name="Hallsworth Pepin K."/>
            <person name="Zhang X."/>
            <person name="Ozersky P."/>
            <person name="Wilson R.K."/>
            <person name="Sternberg P.W."/>
            <person name="Gasser R.B."/>
            <person name="Mitreva M."/>
        </authorList>
    </citation>
    <scope>NUCLEOTIDE SEQUENCE [LARGE SCALE GENOMIC DNA]</scope>
    <source>
        <strain evidence="4">HannoverDv2000</strain>
    </source>
</reference>
<evidence type="ECO:0000256" key="2">
    <source>
        <dbReference type="SAM" id="SignalP"/>
    </source>
</evidence>
<keyword evidence="2" id="KW-0732">Signal</keyword>
<sequence>MLTQLFLILLFIQAFQTRVITFSKRNMNEYADELITPAPVHGKEETGIGYNVPEEQPSATVAQESVPESKVEASGYR</sequence>
<feature type="chain" id="PRO_5002335918" evidence="2">
    <location>
        <begin position="18"/>
        <end position="77"/>
    </location>
</feature>
<reference evidence="3 4" key="1">
    <citation type="submission" date="2013-11" db="EMBL/GenBank/DDBJ databases">
        <title>Draft genome of the bovine lungworm Dictyocaulus viviparus.</title>
        <authorList>
            <person name="Mitreva M."/>
        </authorList>
    </citation>
    <scope>NUCLEOTIDE SEQUENCE [LARGE SCALE GENOMIC DNA]</scope>
    <source>
        <strain evidence="3 4">HannoverDv2000</strain>
    </source>
</reference>
<feature type="region of interest" description="Disordered" evidence="1">
    <location>
        <begin position="45"/>
        <end position="77"/>
    </location>
</feature>
<organism evidence="3 4">
    <name type="scientific">Dictyocaulus viviparus</name>
    <name type="common">Bovine lungworm</name>
    <dbReference type="NCBI Taxonomy" id="29172"/>
    <lineage>
        <taxon>Eukaryota</taxon>
        <taxon>Metazoa</taxon>
        <taxon>Ecdysozoa</taxon>
        <taxon>Nematoda</taxon>
        <taxon>Chromadorea</taxon>
        <taxon>Rhabditida</taxon>
        <taxon>Rhabditina</taxon>
        <taxon>Rhabditomorpha</taxon>
        <taxon>Strongyloidea</taxon>
        <taxon>Metastrongylidae</taxon>
        <taxon>Dictyocaulus</taxon>
    </lineage>
</organism>